<name>A0A4V5ZY75_STECR</name>
<dbReference type="Proteomes" id="UP000298663">
    <property type="component" value="Unassembled WGS sequence"/>
</dbReference>
<gene>
    <name evidence="1" type="ORF">L596_026519</name>
</gene>
<dbReference type="EMBL" id="AZBU02000010">
    <property type="protein sequence ID" value="TKR62585.1"/>
    <property type="molecule type" value="Genomic_DNA"/>
</dbReference>
<dbReference type="OrthoDB" id="10548713at2759"/>
<reference evidence="1 2" key="1">
    <citation type="journal article" date="2015" name="Genome Biol.">
        <title>Comparative genomics of Steinernema reveals deeply conserved gene regulatory networks.</title>
        <authorList>
            <person name="Dillman A.R."/>
            <person name="Macchietto M."/>
            <person name="Porter C.F."/>
            <person name="Rogers A."/>
            <person name="Williams B."/>
            <person name="Antoshechkin I."/>
            <person name="Lee M.M."/>
            <person name="Goodwin Z."/>
            <person name="Lu X."/>
            <person name="Lewis E.E."/>
            <person name="Goodrich-Blair H."/>
            <person name="Stock S.P."/>
            <person name="Adams B.J."/>
            <person name="Sternberg P.W."/>
            <person name="Mortazavi A."/>
        </authorList>
    </citation>
    <scope>NUCLEOTIDE SEQUENCE [LARGE SCALE GENOMIC DNA]</scope>
    <source>
        <strain evidence="1 2">ALL</strain>
    </source>
</reference>
<accession>A0A4V5ZY75</accession>
<protein>
    <submittedName>
        <fullName evidence="1">Uncharacterized protein</fullName>
    </submittedName>
</protein>
<proteinExistence type="predicted"/>
<sequence>MADDPVDSFIQVSIYVTDATNIHVKLFSILPKAGIEPASPRPQRGVLTTILLGPTVCLPQSAHVLTFQNWSLQAAIAWNRHTET</sequence>
<dbReference type="AlphaFoldDB" id="A0A4V5ZY75"/>
<evidence type="ECO:0000313" key="2">
    <source>
        <dbReference type="Proteomes" id="UP000298663"/>
    </source>
</evidence>
<comment type="caution">
    <text evidence="1">The sequence shown here is derived from an EMBL/GenBank/DDBJ whole genome shotgun (WGS) entry which is preliminary data.</text>
</comment>
<organism evidence="1 2">
    <name type="scientific">Steinernema carpocapsae</name>
    <name type="common">Entomopathogenic nematode</name>
    <dbReference type="NCBI Taxonomy" id="34508"/>
    <lineage>
        <taxon>Eukaryota</taxon>
        <taxon>Metazoa</taxon>
        <taxon>Ecdysozoa</taxon>
        <taxon>Nematoda</taxon>
        <taxon>Chromadorea</taxon>
        <taxon>Rhabditida</taxon>
        <taxon>Tylenchina</taxon>
        <taxon>Panagrolaimomorpha</taxon>
        <taxon>Strongyloidoidea</taxon>
        <taxon>Steinernematidae</taxon>
        <taxon>Steinernema</taxon>
    </lineage>
</organism>
<evidence type="ECO:0000313" key="1">
    <source>
        <dbReference type="EMBL" id="TKR62585.1"/>
    </source>
</evidence>
<keyword evidence="2" id="KW-1185">Reference proteome</keyword>
<reference evidence="1 2" key="2">
    <citation type="journal article" date="2019" name="G3 (Bethesda)">
        <title>Hybrid Assembly of the Genome of the Entomopathogenic Nematode Steinernema carpocapsae Identifies the X-Chromosome.</title>
        <authorList>
            <person name="Serra L."/>
            <person name="Macchietto M."/>
            <person name="Macias-Munoz A."/>
            <person name="McGill C.J."/>
            <person name="Rodriguez I.M."/>
            <person name="Rodriguez B."/>
            <person name="Murad R."/>
            <person name="Mortazavi A."/>
        </authorList>
    </citation>
    <scope>NUCLEOTIDE SEQUENCE [LARGE SCALE GENOMIC DNA]</scope>
    <source>
        <strain evidence="1 2">ALL</strain>
    </source>
</reference>